<evidence type="ECO:0000259" key="2">
    <source>
        <dbReference type="Pfam" id="PF19580"/>
    </source>
</evidence>
<dbReference type="OrthoDB" id="1398885at2"/>
<evidence type="ECO:0000256" key="1">
    <source>
        <dbReference type="SAM" id="SignalP"/>
    </source>
</evidence>
<keyword evidence="3" id="KW-0269">Exonuclease</keyword>
<keyword evidence="3" id="KW-0255">Endonuclease</keyword>
<name>A0A517TT49_9BACT</name>
<feature type="signal peptide" evidence="1">
    <location>
        <begin position="1"/>
        <end position="21"/>
    </location>
</feature>
<dbReference type="InterPro" id="IPR036691">
    <property type="entry name" value="Endo/exonu/phosph_ase_sf"/>
</dbReference>
<organism evidence="3 4">
    <name type="scientific">Lacipirellula limnantheis</name>
    <dbReference type="NCBI Taxonomy" id="2528024"/>
    <lineage>
        <taxon>Bacteria</taxon>
        <taxon>Pseudomonadati</taxon>
        <taxon>Planctomycetota</taxon>
        <taxon>Planctomycetia</taxon>
        <taxon>Pirellulales</taxon>
        <taxon>Lacipirellulaceae</taxon>
        <taxon>Lacipirellula</taxon>
    </lineage>
</organism>
<dbReference type="EMBL" id="CP036339">
    <property type="protein sequence ID" value="QDT71532.1"/>
    <property type="molecule type" value="Genomic_DNA"/>
</dbReference>
<feature type="chain" id="PRO_5021858305" evidence="1">
    <location>
        <begin position="22"/>
        <end position="417"/>
    </location>
</feature>
<keyword evidence="3" id="KW-0540">Nuclease</keyword>
<dbReference type="GO" id="GO:0004519">
    <property type="term" value="F:endonuclease activity"/>
    <property type="evidence" value="ECO:0007669"/>
    <property type="project" value="UniProtKB-KW"/>
</dbReference>
<keyword evidence="1" id="KW-0732">Signal</keyword>
<dbReference type="RefSeq" id="WP_145430876.1">
    <property type="nucleotide sequence ID" value="NZ_CP036339.1"/>
</dbReference>
<dbReference type="PANTHER" id="PTHR42834:SF1">
    <property type="entry name" value="ENDONUCLEASE_EXONUCLEASE_PHOSPHATASE FAMILY PROTEIN (AFU_ORTHOLOGUE AFUA_3G09210)"/>
    <property type="match status" value="1"/>
</dbReference>
<evidence type="ECO:0000313" key="4">
    <source>
        <dbReference type="Proteomes" id="UP000317909"/>
    </source>
</evidence>
<dbReference type="SUPFAM" id="SSF56219">
    <property type="entry name" value="DNase I-like"/>
    <property type="match status" value="1"/>
</dbReference>
<dbReference type="Pfam" id="PF19580">
    <property type="entry name" value="Exo_endo_phos_3"/>
    <property type="match status" value="1"/>
</dbReference>
<sequence length="417" mass="45894" precursor="true">MKPRSLFALVGLLLFANRALAQPAIDPAEGRPVVKWEDARSVVGQTAFVCGKVIGVPKVGKITFINFDAQRPVRFAGVIFDDKLTNFPKPPAEMYNGKIVKISGTVSLFKDQPQIVVTTPAQIEVLDAMPTLVPPRKSTGAMAKPGEVVVAAYNILNLFDEHDDPYKEDEGTPAKPRAELERLAKSIRELNADVIAVEEVENRFYLERFVNVFLPEMGYRDVVLFEGNDGRGIDVGLISRVPVGEVRSRRHLRFAGHGGGEARFNRDVLAVTLEPKDAEPFEVWVVHLKSNSGGREEAEPIRLAEARELRRLLDEALTEDPDARIIVTGDFNDTPESETMKTIVGAGTNALWSAGSDLHDPAAVSYNQGEFRSVIDFMLCSPAMQKKYVKGSFQIPQGAVETTGSDHNPIKATFQLN</sequence>
<gene>
    <name evidence="3" type="ORF">I41_06900</name>
</gene>
<dbReference type="Proteomes" id="UP000317909">
    <property type="component" value="Chromosome"/>
</dbReference>
<dbReference type="AlphaFoldDB" id="A0A517TT49"/>
<evidence type="ECO:0000313" key="3">
    <source>
        <dbReference type="EMBL" id="QDT71532.1"/>
    </source>
</evidence>
<reference evidence="3 4" key="1">
    <citation type="submission" date="2019-02" db="EMBL/GenBank/DDBJ databases">
        <title>Deep-cultivation of Planctomycetes and their phenomic and genomic characterization uncovers novel biology.</title>
        <authorList>
            <person name="Wiegand S."/>
            <person name="Jogler M."/>
            <person name="Boedeker C."/>
            <person name="Pinto D."/>
            <person name="Vollmers J."/>
            <person name="Rivas-Marin E."/>
            <person name="Kohn T."/>
            <person name="Peeters S.H."/>
            <person name="Heuer A."/>
            <person name="Rast P."/>
            <person name="Oberbeckmann S."/>
            <person name="Bunk B."/>
            <person name="Jeske O."/>
            <person name="Meyerdierks A."/>
            <person name="Storesund J.E."/>
            <person name="Kallscheuer N."/>
            <person name="Luecker S."/>
            <person name="Lage O.M."/>
            <person name="Pohl T."/>
            <person name="Merkel B.J."/>
            <person name="Hornburger P."/>
            <person name="Mueller R.-W."/>
            <person name="Bruemmer F."/>
            <person name="Labrenz M."/>
            <person name="Spormann A.M."/>
            <person name="Op den Camp H."/>
            <person name="Overmann J."/>
            <person name="Amann R."/>
            <person name="Jetten M.S.M."/>
            <person name="Mascher T."/>
            <person name="Medema M.H."/>
            <person name="Devos D.P."/>
            <person name="Kaster A.-K."/>
            <person name="Ovreas L."/>
            <person name="Rohde M."/>
            <person name="Galperin M.Y."/>
            <person name="Jogler C."/>
        </authorList>
    </citation>
    <scope>NUCLEOTIDE SEQUENCE [LARGE SCALE GENOMIC DNA]</scope>
    <source>
        <strain evidence="3 4">I41</strain>
    </source>
</reference>
<protein>
    <submittedName>
        <fullName evidence="3">Endonuclease/Exonuclease/phosphatase family protein</fullName>
    </submittedName>
</protein>
<dbReference type="InterPro" id="IPR005135">
    <property type="entry name" value="Endo/exonuclease/phosphatase"/>
</dbReference>
<accession>A0A517TT49</accession>
<dbReference type="PANTHER" id="PTHR42834">
    <property type="entry name" value="ENDONUCLEASE/EXONUCLEASE/PHOSPHATASE FAMILY PROTEIN (AFU_ORTHOLOGUE AFUA_3G09210)"/>
    <property type="match status" value="1"/>
</dbReference>
<keyword evidence="3" id="KW-0378">Hydrolase</keyword>
<dbReference type="Gene3D" id="3.60.10.10">
    <property type="entry name" value="Endonuclease/exonuclease/phosphatase"/>
    <property type="match status" value="1"/>
</dbReference>
<feature type="domain" description="Endonuclease/exonuclease/phosphatase" evidence="2">
    <location>
        <begin position="150"/>
        <end position="349"/>
    </location>
</feature>
<dbReference type="GO" id="GO:0004527">
    <property type="term" value="F:exonuclease activity"/>
    <property type="evidence" value="ECO:0007669"/>
    <property type="project" value="UniProtKB-KW"/>
</dbReference>
<keyword evidence="4" id="KW-1185">Reference proteome</keyword>
<proteinExistence type="predicted"/>
<dbReference type="KEGG" id="llh:I41_06900"/>